<protein>
    <submittedName>
        <fullName evidence="2">Lipolytic protein G-D-S-L family</fullName>
    </submittedName>
</protein>
<evidence type="ECO:0000259" key="1">
    <source>
        <dbReference type="Pfam" id="PF13472"/>
    </source>
</evidence>
<dbReference type="InterPro" id="IPR036514">
    <property type="entry name" value="SGNH_hydro_sf"/>
</dbReference>
<name>D2PRA6_KRIFD</name>
<keyword evidence="3" id="KW-1185">Reference proteome</keyword>
<reference evidence="2 3" key="2">
    <citation type="journal article" date="2010" name="Stand. Genomic Sci.">
        <title>Complete genome sequence of Kribbella flavida type strain (IFO 14399).</title>
        <authorList>
            <person name="Pukall R."/>
            <person name="Lapidus A."/>
            <person name="Glavina Del Rio T."/>
            <person name="Copeland A."/>
            <person name="Tice H."/>
            <person name="Cheng J.-F."/>
            <person name="Lucas S."/>
            <person name="Chen F."/>
            <person name="Nolan M."/>
            <person name="LaButti K."/>
            <person name="Pati A."/>
            <person name="Ivanova N."/>
            <person name="Mavrommatis K."/>
            <person name="Mikhailova N."/>
            <person name="Pitluck S."/>
            <person name="Bruce D."/>
            <person name="Goodwin L."/>
            <person name="Land M."/>
            <person name="Hauser L."/>
            <person name="Chang Y.-J."/>
            <person name="Jeffries C.D."/>
            <person name="Chen A."/>
            <person name="Palaniappan K."/>
            <person name="Chain P."/>
            <person name="Rohde M."/>
            <person name="Goeker M."/>
            <person name="Bristow J."/>
            <person name="Eisen J.A."/>
            <person name="Markowitz V."/>
            <person name="Hugenholtz P."/>
            <person name="Kyrpides N.C."/>
            <person name="Klenk H.-P."/>
            <person name="Brettin T."/>
        </authorList>
    </citation>
    <scope>NUCLEOTIDE SEQUENCE [LARGE SCALE GENOMIC DNA]</scope>
    <source>
        <strain evidence="3">DSM 17836 / JCM 10339 / NBRC 14399</strain>
    </source>
</reference>
<dbReference type="eggNOG" id="COG2755">
    <property type="taxonomic scope" value="Bacteria"/>
</dbReference>
<dbReference type="RefSeq" id="WP_012921610.1">
    <property type="nucleotide sequence ID" value="NC_013729.1"/>
</dbReference>
<feature type="domain" description="SGNH hydrolase-type esterase" evidence="1">
    <location>
        <begin position="47"/>
        <end position="220"/>
    </location>
</feature>
<dbReference type="Gene3D" id="3.40.50.1110">
    <property type="entry name" value="SGNH hydrolase"/>
    <property type="match status" value="1"/>
</dbReference>
<dbReference type="PANTHER" id="PTHR30383:SF24">
    <property type="entry name" value="THIOESTERASE 1_PROTEASE 1_LYSOPHOSPHOLIPASE L1"/>
    <property type="match status" value="1"/>
</dbReference>
<dbReference type="AlphaFoldDB" id="D2PRA6"/>
<evidence type="ECO:0000313" key="3">
    <source>
        <dbReference type="Proteomes" id="UP000007967"/>
    </source>
</evidence>
<dbReference type="KEGG" id="kfl:Kfla_4005"/>
<reference evidence="3" key="1">
    <citation type="submission" date="2009-09" db="EMBL/GenBank/DDBJ databases">
        <title>The complete genome of Kribbella flavida DSM 17836.</title>
        <authorList>
            <consortium name="US DOE Joint Genome Institute (JGI-PGF)"/>
            <person name="Lucas S."/>
            <person name="Copeland A."/>
            <person name="Lapidus A."/>
            <person name="Glavina del Rio T."/>
            <person name="Dalin E."/>
            <person name="Tice H."/>
            <person name="Bruce D."/>
            <person name="Goodwin L."/>
            <person name="Pitluck S."/>
            <person name="Kyrpides N."/>
            <person name="Mavromatis K."/>
            <person name="Ivanova N."/>
            <person name="Saunders E."/>
            <person name="Brettin T."/>
            <person name="Detter J.C."/>
            <person name="Han C."/>
            <person name="Larimer F."/>
            <person name="Land M."/>
            <person name="Hauser L."/>
            <person name="Markowitz V."/>
            <person name="Cheng J.-F."/>
            <person name="Hugenholtz P."/>
            <person name="Woyke T."/>
            <person name="Wu D."/>
            <person name="Pukall R."/>
            <person name="Klenk H.-P."/>
            <person name="Eisen J.A."/>
        </authorList>
    </citation>
    <scope>NUCLEOTIDE SEQUENCE [LARGE SCALE GENOMIC DNA]</scope>
    <source>
        <strain evidence="3">DSM 17836 / JCM 10339 / NBRC 14399</strain>
    </source>
</reference>
<evidence type="ECO:0000313" key="2">
    <source>
        <dbReference type="EMBL" id="ADB33054.1"/>
    </source>
</evidence>
<dbReference type="SUPFAM" id="SSF52266">
    <property type="entry name" value="SGNH hydrolase"/>
    <property type="match status" value="1"/>
</dbReference>
<dbReference type="PANTHER" id="PTHR30383">
    <property type="entry name" value="THIOESTERASE 1/PROTEASE 1/LYSOPHOSPHOLIPASE L1"/>
    <property type="match status" value="1"/>
</dbReference>
<dbReference type="Pfam" id="PF13472">
    <property type="entry name" value="Lipase_GDSL_2"/>
    <property type="match status" value="1"/>
</dbReference>
<dbReference type="GO" id="GO:0004622">
    <property type="term" value="F:phosphatidylcholine lysophospholipase activity"/>
    <property type="evidence" value="ECO:0007669"/>
    <property type="project" value="TreeGrafter"/>
</dbReference>
<gene>
    <name evidence="2" type="ordered locus">Kfla_4005</name>
</gene>
<dbReference type="STRING" id="479435.Kfla_4005"/>
<dbReference type="CDD" id="cd01836">
    <property type="entry name" value="FeeA_FeeB_like"/>
    <property type="match status" value="1"/>
</dbReference>
<accession>D2PRA6</accession>
<organism evidence="2 3">
    <name type="scientific">Kribbella flavida (strain DSM 17836 / JCM 10339 / NBRC 14399)</name>
    <dbReference type="NCBI Taxonomy" id="479435"/>
    <lineage>
        <taxon>Bacteria</taxon>
        <taxon>Bacillati</taxon>
        <taxon>Actinomycetota</taxon>
        <taxon>Actinomycetes</taxon>
        <taxon>Propionibacteriales</taxon>
        <taxon>Kribbellaceae</taxon>
        <taxon>Kribbella</taxon>
    </lineage>
</organism>
<dbReference type="EMBL" id="CP001736">
    <property type="protein sequence ID" value="ADB33054.1"/>
    <property type="molecule type" value="Genomic_DNA"/>
</dbReference>
<dbReference type="InterPro" id="IPR051532">
    <property type="entry name" value="Ester_Hydrolysis_Enzymes"/>
</dbReference>
<dbReference type="Proteomes" id="UP000007967">
    <property type="component" value="Chromosome"/>
</dbReference>
<dbReference type="OrthoDB" id="9804395at2"/>
<proteinExistence type="predicted"/>
<dbReference type="HOGENOM" id="CLU_050180_2_0_11"/>
<dbReference type="InterPro" id="IPR013830">
    <property type="entry name" value="SGNH_hydro"/>
</dbReference>
<sequence length="234" mass="25331">MIPLRHLVVGAQGWWVRRRTDVLPPAGGPVAGLVGETLSAEPLRLGVLGESTAAGCGVATHDEGFAGFLARGLSDLTDRPVAWHVVGRHGATSRRIRHRLVDELGGRYDLVVLLAGANDVLSRRTTAEWREDLTGILDALASRADQVVVVGIPPFDSFPALPRALRRYLADGGRALDEVAQQVCADRENARWIGADGIDDVGPDFFARDNFHPSTHGYRRWADIVLAALPALER</sequence>